<gene>
    <name evidence="2" type="ORF">JZO70_17055</name>
</gene>
<feature type="transmembrane region" description="Helical" evidence="1">
    <location>
        <begin position="7"/>
        <end position="25"/>
    </location>
</feature>
<proteinExistence type="predicted"/>
<evidence type="ECO:0000313" key="3">
    <source>
        <dbReference type="Proteomes" id="UP000664601"/>
    </source>
</evidence>
<keyword evidence="1" id="KW-1133">Transmembrane helix</keyword>
<dbReference type="RefSeq" id="WP_207674875.1">
    <property type="nucleotide sequence ID" value="NZ_JAFREM010000028.1"/>
</dbReference>
<feature type="transmembrane region" description="Helical" evidence="1">
    <location>
        <begin position="31"/>
        <end position="57"/>
    </location>
</feature>
<keyword evidence="1" id="KW-0472">Membrane</keyword>
<dbReference type="EMBL" id="JAFREM010000028">
    <property type="protein sequence ID" value="MBO1307886.1"/>
    <property type="molecule type" value="Genomic_DNA"/>
</dbReference>
<dbReference type="Proteomes" id="UP000664601">
    <property type="component" value="Unassembled WGS sequence"/>
</dbReference>
<name>A0ABS3LE16_9ENTE</name>
<accession>A0ABS3LE16</accession>
<reference evidence="2 3" key="1">
    <citation type="submission" date="2021-03" db="EMBL/GenBank/DDBJ databases">
        <title>Enterococcal diversity collection.</title>
        <authorList>
            <person name="Gilmore M.S."/>
            <person name="Schwartzman J."/>
            <person name="Van Tyne D."/>
            <person name="Martin M."/>
            <person name="Earl A.M."/>
            <person name="Manson A.L."/>
            <person name="Straub T."/>
            <person name="Salamzade R."/>
            <person name="Saavedra J."/>
            <person name="Lebreton F."/>
            <person name="Prichula J."/>
            <person name="Schaufler K."/>
            <person name="Gaca A."/>
            <person name="Sgardioli B."/>
            <person name="Wagenaar J."/>
            <person name="Strong T."/>
        </authorList>
    </citation>
    <scope>NUCLEOTIDE SEQUENCE [LARGE SCALE GENOMIC DNA]</scope>
    <source>
        <strain evidence="2 3">669A</strain>
    </source>
</reference>
<organism evidence="2 3">
    <name type="scientific">Candidatus Enterococcus moelleringii</name>
    <dbReference type="NCBI Taxonomy" id="2815325"/>
    <lineage>
        <taxon>Bacteria</taxon>
        <taxon>Bacillati</taxon>
        <taxon>Bacillota</taxon>
        <taxon>Bacilli</taxon>
        <taxon>Lactobacillales</taxon>
        <taxon>Enterococcaceae</taxon>
        <taxon>Enterococcus</taxon>
    </lineage>
</organism>
<dbReference type="Pfam" id="PF04070">
    <property type="entry name" value="DUF378"/>
    <property type="match status" value="1"/>
</dbReference>
<sequence length="76" mass="8203">MKTLDYIALGLLIVGGLNWLLVGLFEYDLVAAIAGGPATAFAKIIYVIVGICAIYCLRFFPLISRAAEVRESNPNV</sequence>
<dbReference type="PANTHER" id="PTHR37304:SF1">
    <property type="entry name" value="MEMBRANE PROTEIN"/>
    <property type="match status" value="1"/>
</dbReference>
<comment type="caution">
    <text evidence="2">The sequence shown here is derived from an EMBL/GenBank/DDBJ whole genome shotgun (WGS) entry which is preliminary data.</text>
</comment>
<evidence type="ECO:0000256" key="1">
    <source>
        <dbReference type="SAM" id="Phobius"/>
    </source>
</evidence>
<dbReference type="PANTHER" id="PTHR37304">
    <property type="entry name" value="MEMBRANE PROTEIN-RELATED"/>
    <property type="match status" value="1"/>
</dbReference>
<keyword evidence="1" id="KW-0812">Transmembrane</keyword>
<protein>
    <submittedName>
        <fullName evidence="2">DUF378 domain-containing protein</fullName>
    </submittedName>
</protein>
<dbReference type="InterPro" id="IPR007211">
    <property type="entry name" value="DUF378"/>
</dbReference>
<evidence type="ECO:0000313" key="2">
    <source>
        <dbReference type="EMBL" id="MBO1307886.1"/>
    </source>
</evidence>
<keyword evidence="3" id="KW-1185">Reference proteome</keyword>